<evidence type="ECO:0000313" key="1">
    <source>
        <dbReference type="EMBL" id="MBE8714780.1"/>
    </source>
</evidence>
<gene>
    <name evidence="1" type="ORF">C4F49_13920</name>
</gene>
<dbReference type="AlphaFoldDB" id="A0A928YS22"/>
<dbReference type="PROSITE" id="PS51257">
    <property type="entry name" value="PROKAR_LIPOPROTEIN"/>
    <property type="match status" value="1"/>
</dbReference>
<organism evidence="1 2">
    <name type="scientific">Sphingobacterium hungaricum</name>
    <dbReference type="NCBI Taxonomy" id="2082723"/>
    <lineage>
        <taxon>Bacteria</taxon>
        <taxon>Pseudomonadati</taxon>
        <taxon>Bacteroidota</taxon>
        <taxon>Sphingobacteriia</taxon>
        <taxon>Sphingobacteriales</taxon>
        <taxon>Sphingobacteriaceae</taxon>
        <taxon>Sphingobacterium</taxon>
    </lineage>
</organism>
<name>A0A928YS22_9SPHI</name>
<evidence type="ECO:0008006" key="3">
    <source>
        <dbReference type="Google" id="ProtNLM"/>
    </source>
</evidence>
<dbReference type="Proteomes" id="UP000616201">
    <property type="component" value="Unassembled WGS sequence"/>
</dbReference>
<proteinExistence type="predicted"/>
<evidence type="ECO:0000313" key="2">
    <source>
        <dbReference type="Proteomes" id="UP000616201"/>
    </source>
</evidence>
<protein>
    <recommendedName>
        <fullName evidence="3">Lipoprotein</fullName>
    </recommendedName>
</protein>
<accession>A0A928YS22</accession>
<keyword evidence="2" id="KW-1185">Reference proteome</keyword>
<dbReference type="EMBL" id="PRDK01000008">
    <property type="protein sequence ID" value="MBE8714780.1"/>
    <property type="molecule type" value="Genomic_DNA"/>
</dbReference>
<sequence length="206" mass="23344">MKTYFIPFVAVVIGLSSCNQKTNSKDECGSGRADTSQVKAELKGHSDFNLDQVLVSQQEVGDFPYLSAPSGYRHGDDKEKTLEEKYFFHKDSLIQKISGKYFHTAVYQEGDVFEDTYVVNEYKKAIENLGGVEVYSGGLPSTASDLIEKEKPAYVSDMYDPSPYKYKQFLIRTPNENIWIELCHGLNANQIDLTVLREEVLKETIQ</sequence>
<comment type="caution">
    <text evidence="1">The sequence shown here is derived from an EMBL/GenBank/DDBJ whole genome shotgun (WGS) entry which is preliminary data.</text>
</comment>
<reference evidence="1" key="1">
    <citation type="submission" date="2018-02" db="EMBL/GenBank/DDBJ databases">
        <authorList>
            <person name="Vasarhelyi B.M."/>
            <person name="Deshmukh S."/>
            <person name="Balint B."/>
            <person name="Kukolya J."/>
        </authorList>
    </citation>
    <scope>NUCLEOTIDE SEQUENCE</scope>
    <source>
        <strain evidence="1">KB22</strain>
    </source>
</reference>